<sequence length="238" mass="26691">MDALLGQRKINLRALTDFSQLEKPVKEHLKKVYSSLAIAMLAAAAGAYVHLMTGFIQGGFLSAIASIGLLVWLGVTENSPSNQLKRLGIMTGFAFCVGLGLGPLMDTVIQIDPSIIPTAFMATTVVFVSFSLSALWAENRYYLFLGGMLMSGVQMLLFAGLINLFFRSYFLFQAQLYVGLAIFCAFVLYDTQLIVEKRRRGDTDYIWHCVDLFLDFVNIFRRIMIILAQRQQEKKSKK</sequence>
<dbReference type="GO" id="GO:0033119">
    <property type="term" value="P:negative regulation of RNA splicing"/>
    <property type="evidence" value="ECO:0007669"/>
    <property type="project" value="TreeGrafter"/>
</dbReference>
<feature type="transmembrane region" description="Helical" evidence="6">
    <location>
        <begin position="87"/>
        <end position="109"/>
    </location>
</feature>
<name>A0A6P4XPB5_BRABE</name>
<feature type="transmembrane region" description="Helical" evidence="6">
    <location>
        <begin position="32"/>
        <end position="49"/>
    </location>
</feature>
<comment type="subcellular location">
    <subcellularLocation>
        <location evidence="1">Membrane</location>
        <topology evidence="1">Multi-pass membrane protein</topology>
    </subcellularLocation>
</comment>
<keyword evidence="3 6" id="KW-0812">Transmembrane</keyword>
<feature type="transmembrane region" description="Helical" evidence="6">
    <location>
        <begin position="172"/>
        <end position="189"/>
    </location>
</feature>
<feature type="transmembrane region" description="Helical" evidence="6">
    <location>
        <begin position="55"/>
        <end position="75"/>
    </location>
</feature>
<dbReference type="PANTHER" id="PTHR23291">
    <property type="entry name" value="BAX INHIBITOR-RELATED"/>
    <property type="match status" value="1"/>
</dbReference>
<dbReference type="GO" id="GO:0034620">
    <property type="term" value="P:cellular response to unfolded protein"/>
    <property type="evidence" value="ECO:0007669"/>
    <property type="project" value="TreeGrafter"/>
</dbReference>
<keyword evidence="5 6" id="KW-0472">Membrane</keyword>
<keyword evidence="7" id="KW-1185">Reference proteome</keyword>
<evidence type="ECO:0000256" key="5">
    <source>
        <dbReference type="ARBA" id="ARBA00023136"/>
    </source>
</evidence>
<dbReference type="InterPro" id="IPR006214">
    <property type="entry name" value="Bax_inhibitor_1-related"/>
</dbReference>
<keyword evidence="4 6" id="KW-1133">Transmembrane helix</keyword>
<evidence type="ECO:0000256" key="2">
    <source>
        <dbReference type="ARBA" id="ARBA00010350"/>
    </source>
</evidence>
<dbReference type="CDD" id="cd10430">
    <property type="entry name" value="BI-1"/>
    <property type="match status" value="1"/>
</dbReference>
<evidence type="ECO:0000313" key="7">
    <source>
        <dbReference type="Proteomes" id="UP000515135"/>
    </source>
</evidence>
<dbReference type="GO" id="GO:0019899">
    <property type="term" value="F:enzyme binding"/>
    <property type="evidence" value="ECO:0007669"/>
    <property type="project" value="TreeGrafter"/>
</dbReference>
<dbReference type="GO" id="GO:0031966">
    <property type="term" value="C:mitochondrial membrane"/>
    <property type="evidence" value="ECO:0007669"/>
    <property type="project" value="TreeGrafter"/>
</dbReference>
<evidence type="ECO:0000313" key="8">
    <source>
        <dbReference type="RefSeq" id="XP_019618535.1"/>
    </source>
</evidence>
<feature type="transmembrane region" description="Helical" evidence="6">
    <location>
        <begin position="142"/>
        <end position="166"/>
    </location>
</feature>
<comment type="similarity">
    <text evidence="2 6">Belongs to the BI1 family.</text>
</comment>
<dbReference type="RefSeq" id="XP_019618535.1">
    <property type="nucleotide sequence ID" value="XM_019762976.1"/>
</dbReference>
<dbReference type="Proteomes" id="UP000515135">
    <property type="component" value="Unplaced"/>
</dbReference>
<dbReference type="AlphaFoldDB" id="A0A6P4XPB5"/>
<evidence type="ECO:0000256" key="6">
    <source>
        <dbReference type="RuleBase" id="RU004379"/>
    </source>
</evidence>
<dbReference type="GO" id="GO:2001234">
    <property type="term" value="P:negative regulation of apoptotic signaling pathway"/>
    <property type="evidence" value="ECO:0007669"/>
    <property type="project" value="TreeGrafter"/>
</dbReference>
<proteinExistence type="inferred from homology"/>
<organism evidence="7 8">
    <name type="scientific">Branchiostoma belcheri</name>
    <name type="common">Amphioxus</name>
    <dbReference type="NCBI Taxonomy" id="7741"/>
    <lineage>
        <taxon>Eukaryota</taxon>
        <taxon>Metazoa</taxon>
        <taxon>Chordata</taxon>
        <taxon>Cephalochordata</taxon>
        <taxon>Leptocardii</taxon>
        <taxon>Amphioxiformes</taxon>
        <taxon>Branchiostomatidae</taxon>
        <taxon>Branchiostoma</taxon>
    </lineage>
</organism>
<gene>
    <name evidence="8" type="primary">LOC109465613</name>
</gene>
<reference evidence="8" key="1">
    <citation type="submission" date="2025-08" db="UniProtKB">
        <authorList>
            <consortium name="RefSeq"/>
        </authorList>
    </citation>
    <scope>IDENTIFICATION</scope>
    <source>
        <tissue evidence="8">Gonad</tissue>
    </source>
</reference>
<dbReference type="PANTHER" id="PTHR23291:SF32">
    <property type="entry name" value="BAX INHIBITOR 1"/>
    <property type="match status" value="1"/>
</dbReference>
<dbReference type="OrthoDB" id="1277691at2759"/>
<dbReference type="GeneID" id="109465613"/>
<dbReference type="Pfam" id="PF01027">
    <property type="entry name" value="Bax1-I"/>
    <property type="match status" value="1"/>
</dbReference>
<accession>A0A6P4XPB5</accession>
<protein>
    <submittedName>
        <fullName evidence="8">Bax inhibitor 1-like isoform X5</fullName>
    </submittedName>
</protein>
<evidence type="ECO:0000256" key="1">
    <source>
        <dbReference type="ARBA" id="ARBA00004141"/>
    </source>
</evidence>
<feature type="transmembrane region" description="Helical" evidence="6">
    <location>
        <begin position="115"/>
        <end position="135"/>
    </location>
</feature>
<evidence type="ECO:0000256" key="4">
    <source>
        <dbReference type="ARBA" id="ARBA00022989"/>
    </source>
</evidence>
<evidence type="ECO:0000256" key="3">
    <source>
        <dbReference type="ARBA" id="ARBA00022692"/>
    </source>
</evidence>